<evidence type="ECO:0008006" key="3">
    <source>
        <dbReference type="Google" id="ProtNLM"/>
    </source>
</evidence>
<dbReference type="EMBL" id="FCOA02000021">
    <property type="protein sequence ID" value="SAK80579.1"/>
    <property type="molecule type" value="Genomic_DNA"/>
</dbReference>
<organism evidence="1 2">
    <name type="scientific">Caballeronia hypogeia</name>
    <dbReference type="NCBI Taxonomy" id="1777140"/>
    <lineage>
        <taxon>Bacteria</taxon>
        <taxon>Pseudomonadati</taxon>
        <taxon>Pseudomonadota</taxon>
        <taxon>Betaproteobacteria</taxon>
        <taxon>Burkholderiales</taxon>
        <taxon>Burkholderiaceae</taxon>
        <taxon>Caballeronia</taxon>
    </lineage>
</organism>
<dbReference type="InterPro" id="IPR014942">
    <property type="entry name" value="AbiEii"/>
</dbReference>
<dbReference type="OrthoDB" id="5918411at2"/>
<protein>
    <recommendedName>
        <fullName evidence="3">Nucleotidyltransferase</fullName>
    </recommendedName>
</protein>
<name>A0A158CE35_9BURK</name>
<evidence type="ECO:0000313" key="1">
    <source>
        <dbReference type="EMBL" id="SAK80579.1"/>
    </source>
</evidence>
<comment type="caution">
    <text evidence="1">The sequence shown here is derived from an EMBL/GenBank/DDBJ whole genome shotgun (WGS) entry which is preliminary data.</text>
</comment>
<dbReference type="Proteomes" id="UP000054851">
    <property type="component" value="Unassembled WGS sequence"/>
</dbReference>
<dbReference type="AlphaFoldDB" id="A0A158CE35"/>
<sequence>MNAILPLELLPHRPLVGPTRAMLREVVDASAATRIAWFVGGASARDILLTHVHDIEAMRATADVDIGISIQSWTGHEALRNALLASGNFKAPKGSAHRLNYSASESGARTWLDIVPFGGVQDEHGEIAWPPDWSVRMNVAGFRQALDAALPVRIAPDLVVPVASLPAQAMLKIVAWQDRHAADRKDAIDLLFLMARYAQAGNLDRLYSDAFDLVEAHGHDPDIAGAALLGRDTATIASGDDVRAQILAILRPDDPAPPLLAHMLGSRMPVFEGDDAQTIAALFDAFRRSFLASA</sequence>
<keyword evidence="2" id="KW-1185">Reference proteome</keyword>
<dbReference type="Pfam" id="PF08843">
    <property type="entry name" value="AbiEii"/>
    <property type="match status" value="1"/>
</dbReference>
<reference evidence="1" key="1">
    <citation type="submission" date="2016-01" db="EMBL/GenBank/DDBJ databases">
        <authorList>
            <person name="Peeters C."/>
        </authorList>
    </citation>
    <scope>NUCLEOTIDE SEQUENCE</scope>
    <source>
        <strain evidence="1">LMG 29322</strain>
    </source>
</reference>
<dbReference type="RefSeq" id="WP_061170286.1">
    <property type="nucleotide sequence ID" value="NZ_FCOA02000021.1"/>
</dbReference>
<evidence type="ECO:0000313" key="2">
    <source>
        <dbReference type="Proteomes" id="UP000054851"/>
    </source>
</evidence>
<gene>
    <name evidence="1" type="ORF">AWB79_05210</name>
</gene>
<dbReference type="Gene3D" id="3.30.460.40">
    <property type="match status" value="1"/>
</dbReference>
<accession>A0A158CE35</accession>
<dbReference type="STRING" id="1777140.AWB79_05210"/>
<proteinExistence type="predicted"/>